<dbReference type="PRINTS" id="PR00051">
    <property type="entry name" value="DNAA"/>
</dbReference>
<dbReference type="Proteomes" id="UP000319449">
    <property type="component" value="Unassembled WGS sequence"/>
</dbReference>
<keyword evidence="1" id="KW-0235">DNA replication</keyword>
<dbReference type="GO" id="GO:0005886">
    <property type="term" value="C:plasma membrane"/>
    <property type="evidence" value="ECO:0007669"/>
    <property type="project" value="TreeGrafter"/>
</dbReference>
<dbReference type="CDD" id="cd00009">
    <property type="entry name" value="AAA"/>
    <property type="match status" value="1"/>
</dbReference>
<sequence length="238" mass="26476">MQLTFDFPFNPRYRFANFVVCPGNRTAFQFARKVADPAESENLLYLYGPAGAGKTHLLMAVGQQLAGEQEFPAVSCGNLERLYGQDEGPERASALAAQFRDAPALLLDDIHRLPADPHLQAEVWQLFNDFYSAGRKIVVTGLVPPKELTALDGHLISRLLWGLVARVDISDDDSRRMIMKKLAEDRQIVLPADVIDYLLIHLPRDIPSLVAALETLTRQAFASQRKITVRLAKEALPG</sequence>
<organism evidence="3 4">
    <name type="scientific">Geobacter argillaceus</name>
    <dbReference type="NCBI Taxonomy" id="345631"/>
    <lineage>
        <taxon>Bacteria</taxon>
        <taxon>Pseudomonadati</taxon>
        <taxon>Thermodesulfobacteriota</taxon>
        <taxon>Desulfuromonadia</taxon>
        <taxon>Geobacterales</taxon>
        <taxon>Geobacteraceae</taxon>
        <taxon>Geobacter</taxon>
    </lineage>
</organism>
<dbReference type="Gene3D" id="3.40.50.300">
    <property type="entry name" value="P-loop containing nucleotide triphosphate hydrolases"/>
    <property type="match status" value="1"/>
</dbReference>
<comment type="similarity">
    <text evidence="1">Belongs to the DnaA family.</text>
</comment>
<evidence type="ECO:0000259" key="2">
    <source>
        <dbReference type="SMART" id="SM00382"/>
    </source>
</evidence>
<accession>A0A562V7P3</accession>
<dbReference type="InterPro" id="IPR020591">
    <property type="entry name" value="Chromosome_initiator_DnaA-like"/>
</dbReference>
<dbReference type="InterPro" id="IPR013317">
    <property type="entry name" value="DnaA_dom"/>
</dbReference>
<feature type="domain" description="AAA+ ATPase" evidence="2">
    <location>
        <begin position="40"/>
        <end position="166"/>
    </location>
</feature>
<reference evidence="3 4" key="1">
    <citation type="submission" date="2019-07" db="EMBL/GenBank/DDBJ databases">
        <title>Genomic Encyclopedia of Archaeal and Bacterial Type Strains, Phase II (KMG-II): from individual species to whole genera.</title>
        <authorList>
            <person name="Goeker M."/>
        </authorList>
    </citation>
    <scope>NUCLEOTIDE SEQUENCE [LARGE SCALE GENOMIC DNA]</scope>
    <source>
        <strain evidence="3 4">ATCC BAA-1139</strain>
    </source>
</reference>
<dbReference type="PANTHER" id="PTHR30050">
    <property type="entry name" value="CHROMOSOMAL REPLICATION INITIATOR PROTEIN DNAA"/>
    <property type="match status" value="1"/>
</dbReference>
<dbReference type="SUPFAM" id="SSF52540">
    <property type="entry name" value="P-loop containing nucleoside triphosphate hydrolases"/>
    <property type="match status" value="1"/>
</dbReference>
<name>A0A562V7P3_9BACT</name>
<dbReference type="RefSeq" id="WP_145025383.1">
    <property type="nucleotide sequence ID" value="NZ_VLLN01000033.1"/>
</dbReference>
<keyword evidence="4" id="KW-1185">Reference proteome</keyword>
<dbReference type="GO" id="GO:0003688">
    <property type="term" value="F:DNA replication origin binding"/>
    <property type="evidence" value="ECO:0007669"/>
    <property type="project" value="TreeGrafter"/>
</dbReference>
<proteinExistence type="inferred from homology"/>
<evidence type="ECO:0000313" key="3">
    <source>
        <dbReference type="EMBL" id="TWJ13901.1"/>
    </source>
</evidence>
<dbReference type="SMART" id="SM00382">
    <property type="entry name" value="AAA"/>
    <property type="match status" value="1"/>
</dbReference>
<evidence type="ECO:0000256" key="1">
    <source>
        <dbReference type="RuleBase" id="RU004227"/>
    </source>
</evidence>
<dbReference type="Pfam" id="PF22688">
    <property type="entry name" value="Hda_lid"/>
    <property type="match status" value="1"/>
</dbReference>
<evidence type="ECO:0000313" key="4">
    <source>
        <dbReference type="Proteomes" id="UP000319449"/>
    </source>
</evidence>
<dbReference type="GO" id="GO:0006270">
    <property type="term" value="P:DNA replication initiation"/>
    <property type="evidence" value="ECO:0007669"/>
    <property type="project" value="TreeGrafter"/>
</dbReference>
<comment type="caution">
    <text evidence="3">The sequence shown here is derived from an EMBL/GenBank/DDBJ whole genome shotgun (WGS) entry which is preliminary data.</text>
</comment>
<gene>
    <name evidence="3" type="ORF">JN12_03618</name>
</gene>
<dbReference type="AlphaFoldDB" id="A0A562V7P3"/>
<dbReference type="OrthoDB" id="9807019at2"/>
<dbReference type="Gene3D" id="1.10.8.60">
    <property type="match status" value="1"/>
</dbReference>
<dbReference type="InterPro" id="IPR055199">
    <property type="entry name" value="Hda_lid"/>
</dbReference>
<protein>
    <submittedName>
        <fullName evidence="3">Regulatory inactivation of DnaA Hda protein</fullName>
    </submittedName>
</protein>
<dbReference type="Pfam" id="PF00308">
    <property type="entry name" value="Bac_DnaA"/>
    <property type="match status" value="1"/>
</dbReference>
<dbReference type="InterPro" id="IPR003593">
    <property type="entry name" value="AAA+_ATPase"/>
</dbReference>
<dbReference type="PANTHER" id="PTHR30050:SF2">
    <property type="entry name" value="CHROMOSOMAL REPLICATION INITIATOR PROTEIN DNAA"/>
    <property type="match status" value="1"/>
</dbReference>
<dbReference type="EMBL" id="VLLN01000033">
    <property type="protein sequence ID" value="TWJ13901.1"/>
    <property type="molecule type" value="Genomic_DNA"/>
</dbReference>
<dbReference type="InterPro" id="IPR027417">
    <property type="entry name" value="P-loop_NTPase"/>
</dbReference>